<organism evidence="1 2">
    <name type="scientific">Salix viminalis</name>
    <name type="common">Common osier</name>
    <name type="synonym">Basket willow</name>
    <dbReference type="NCBI Taxonomy" id="40686"/>
    <lineage>
        <taxon>Eukaryota</taxon>
        <taxon>Viridiplantae</taxon>
        <taxon>Streptophyta</taxon>
        <taxon>Embryophyta</taxon>
        <taxon>Tracheophyta</taxon>
        <taxon>Spermatophyta</taxon>
        <taxon>Magnoliopsida</taxon>
        <taxon>eudicotyledons</taxon>
        <taxon>Gunneridae</taxon>
        <taxon>Pentapetalae</taxon>
        <taxon>rosids</taxon>
        <taxon>fabids</taxon>
        <taxon>Malpighiales</taxon>
        <taxon>Salicaceae</taxon>
        <taxon>Saliceae</taxon>
        <taxon>Salix</taxon>
    </lineage>
</organism>
<dbReference type="Proteomes" id="UP001151529">
    <property type="component" value="Chromosome 9"/>
</dbReference>
<protein>
    <submittedName>
        <fullName evidence="1">Uncharacterized protein</fullName>
    </submittedName>
</protein>
<evidence type="ECO:0000313" key="2">
    <source>
        <dbReference type="Proteomes" id="UP001151529"/>
    </source>
</evidence>
<keyword evidence="2" id="KW-1185">Reference proteome</keyword>
<name>A0A9Q0NJ79_SALVM</name>
<sequence length="106" mass="12235">MLPKKAQMSTSVRRQLIVDDASKRWGTPNICFLYTPPTCSTLAKGHGGPSKDKVLQLFSTSALKTTLNIWWFCDWIDNLLSVCIYEHRCIQTLLIRCMVCWFWHAV</sequence>
<evidence type="ECO:0000313" key="1">
    <source>
        <dbReference type="EMBL" id="KAJ6670836.1"/>
    </source>
</evidence>
<comment type="caution">
    <text evidence="1">The sequence shown here is derived from an EMBL/GenBank/DDBJ whole genome shotgun (WGS) entry which is preliminary data.</text>
</comment>
<reference evidence="1" key="2">
    <citation type="journal article" date="2023" name="Int. J. Mol. Sci.">
        <title>De Novo Assembly and Annotation of 11 Diverse Shrub Willow (Salix) Genomes Reveals Novel Gene Organization in Sex-Linked Regions.</title>
        <authorList>
            <person name="Hyden B."/>
            <person name="Feng K."/>
            <person name="Yates T.B."/>
            <person name="Jawdy S."/>
            <person name="Cereghino C."/>
            <person name="Smart L.B."/>
            <person name="Muchero W."/>
        </authorList>
    </citation>
    <scope>NUCLEOTIDE SEQUENCE [LARGE SCALE GENOMIC DNA]</scope>
    <source>
        <tissue evidence="1">Shoot tip</tissue>
    </source>
</reference>
<dbReference type="AlphaFoldDB" id="A0A9Q0NJ79"/>
<dbReference type="EMBL" id="JAPFFL010000019">
    <property type="protein sequence ID" value="KAJ6670836.1"/>
    <property type="molecule type" value="Genomic_DNA"/>
</dbReference>
<reference evidence="1" key="1">
    <citation type="submission" date="2022-11" db="EMBL/GenBank/DDBJ databases">
        <authorList>
            <person name="Hyden B.L."/>
            <person name="Feng K."/>
            <person name="Yates T."/>
            <person name="Jawdy S."/>
            <person name="Smart L.B."/>
            <person name="Muchero W."/>
        </authorList>
    </citation>
    <scope>NUCLEOTIDE SEQUENCE</scope>
    <source>
        <tissue evidence="1">Shoot tip</tissue>
    </source>
</reference>
<accession>A0A9Q0NJ79</accession>
<gene>
    <name evidence="1" type="ORF">OIU85_014672</name>
</gene>
<proteinExistence type="predicted"/>